<keyword evidence="2" id="KW-1185">Reference proteome</keyword>
<evidence type="ECO:0008006" key="3">
    <source>
        <dbReference type="Google" id="ProtNLM"/>
    </source>
</evidence>
<reference evidence="1 2" key="1">
    <citation type="submission" date="2021-06" db="EMBL/GenBank/DDBJ databases">
        <title>Bacillus sp. RD4P76, an endophyte from a halophyte.</title>
        <authorList>
            <person name="Sun J.-Q."/>
        </authorList>
    </citation>
    <scope>NUCLEOTIDE SEQUENCE [LARGE SCALE GENOMIC DNA]</scope>
    <source>
        <strain evidence="1 2">JCM 17098</strain>
    </source>
</reference>
<dbReference type="InterPro" id="IPR019646">
    <property type="entry name" value="Aminoglyc_AdlTrfase"/>
</dbReference>
<organism evidence="1 2">
    <name type="scientific">Evansella alkalicola</name>
    <dbReference type="NCBI Taxonomy" id="745819"/>
    <lineage>
        <taxon>Bacteria</taxon>
        <taxon>Bacillati</taxon>
        <taxon>Bacillota</taxon>
        <taxon>Bacilli</taxon>
        <taxon>Bacillales</taxon>
        <taxon>Bacillaceae</taxon>
        <taxon>Evansella</taxon>
    </lineage>
</organism>
<proteinExistence type="predicted"/>
<sequence>MEVWKPLTVNEVKELFNKIPINWWIAGGWALDIYLGRKTREHDDIDIVILREDYLILQRYLYNNWEMYIATKGQLIKWEKDDNLDSQYDNIWIKKKGSSTWDFQVMLLDTEDNVWLYKRKNTVRKTIKDIGYKSSMGVPYLRPEIQLLYKGGSSLLRDKDSIDLENVIPKLKMDDLKWLRDSLAEQFPNGHRWITYLNRMIISKKTSKTL</sequence>
<evidence type="ECO:0000313" key="2">
    <source>
        <dbReference type="Proteomes" id="UP000790580"/>
    </source>
</evidence>
<dbReference type="Pfam" id="PF10706">
    <property type="entry name" value="Aminoglyc_resit"/>
    <property type="match status" value="1"/>
</dbReference>
<evidence type="ECO:0000313" key="1">
    <source>
        <dbReference type="EMBL" id="MBU9721678.1"/>
    </source>
</evidence>
<comment type="caution">
    <text evidence="1">The sequence shown here is derived from an EMBL/GenBank/DDBJ whole genome shotgun (WGS) entry which is preliminary data.</text>
</comment>
<dbReference type="RefSeq" id="WP_216943340.1">
    <property type="nucleotide sequence ID" value="NZ_JAHQCR010000042.1"/>
</dbReference>
<dbReference type="EMBL" id="JAHQCR010000042">
    <property type="protein sequence ID" value="MBU9721678.1"/>
    <property type="molecule type" value="Genomic_DNA"/>
</dbReference>
<gene>
    <name evidence="1" type="ORF">KS407_09510</name>
</gene>
<name>A0ABS6JSX9_9BACI</name>
<accession>A0ABS6JSX9</accession>
<dbReference type="Proteomes" id="UP000790580">
    <property type="component" value="Unassembled WGS sequence"/>
</dbReference>
<protein>
    <recommendedName>
        <fullName evidence="3">Aminoglycoside-2''-adenylyltransferase</fullName>
    </recommendedName>
</protein>